<name>A0A2X0QT00_9PROT</name>
<evidence type="ECO:0000256" key="1">
    <source>
        <dbReference type="ARBA" id="ARBA00001946"/>
    </source>
</evidence>
<dbReference type="InterPro" id="IPR015797">
    <property type="entry name" value="NUDIX_hydrolase-like_dom_sf"/>
</dbReference>
<dbReference type="PANTHER" id="PTHR21340">
    <property type="entry name" value="DIADENOSINE 5,5-P1,P4-TETRAPHOSPHATE PYROPHOSPHOHYDROLASE MUTT"/>
    <property type="match status" value="1"/>
</dbReference>
<dbReference type="AlphaFoldDB" id="A0A2X0QT00"/>
<gene>
    <name evidence="4" type="ORF">NITFAB_0818</name>
</gene>
<dbReference type="GO" id="GO:0006167">
    <property type="term" value="P:AMP biosynthetic process"/>
    <property type="evidence" value="ECO:0007669"/>
    <property type="project" value="TreeGrafter"/>
</dbReference>
<accession>A0A2X0QT00</accession>
<dbReference type="GO" id="GO:0004081">
    <property type="term" value="F:bis(5'-nucleosyl)-tetraphosphatase (asymmetrical) activity"/>
    <property type="evidence" value="ECO:0007669"/>
    <property type="project" value="TreeGrafter"/>
</dbReference>
<dbReference type="PROSITE" id="PS51462">
    <property type="entry name" value="NUDIX"/>
    <property type="match status" value="1"/>
</dbReference>
<feature type="domain" description="Nudix hydrolase" evidence="3">
    <location>
        <begin position="6"/>
        <end position="151"/>
    </location>
</feature>
<sequence>MSNDQNVRQAVGAVIVSGYKVLLVHKVKAMDGALGPEQIEGEWDFPKGGITHGEDVLQALSREIGEETGIVDFRVIEELHSFDFQFDEKFRKKLGYRSQHTRMFLLEYSGNIDDVFVPNEEINKACFYNEKEVVDVLHHDSCKAYYETHVRSRIAL</sequence>
<dbReference type="PROSITE" id="PS00893">
    <property type="entry name" value="NUDIX_BOX"/>
    <property type="match status" value="1"/>
</dbReference>
<dbReference type="InterPro" id="IPR000086">
    <property type="entry name" value="NUDIX_hydrolase_dom"/>
</dbReference>
<dbReference type="GO" id="GO:0006754">
    <property type="term" value="P:ATP biosynthetic process"/>
    <property type="evidence" value="ECO:0007669"/>
    <property type="project" value="TreeGrafter"/>
</dbReference>
<keyword evidence="2 4" id="KW-0378">Hydrolase</keyword>
<dbReference type="Pfam" id="PF00293">
    <property type="entry name" value="NUDIX"/>
    <property type="match status" value="1"/>
</dbReference>
<proteinExistence type="predicted"/>
<evidence type="ECO:0000256" key="2">
    <source>
        <dbReference type="ARBA" id="ARBA00022801"/>
    </source>
</evidence>
<evidence type="ECO:0000259" key="3">
    <source>
        <dbReference type="PROSITE" id="PS51462"/>
    </source>
</evidence>
<reference evidence="4" key="1">
    <citation type="submission" date="2018-05" db="EMBL/GenBank/DDBJ databases">
        <authorList>
            <person name="Lanie J.A."/>
            <person name="Ng W.-L."/>
            <person name="Kazmierczak K.M."/>
            <person name="Andrzejewski T.M."/>
            <person name="Davidsen T.M."/>
            <person name="Wayne K.J."/>
            <person name="Tettelin H."/>
            <person name="Glass J.I."/>
            <person name="Rusch D."/>
            <person name="Podicherti R."/>
            <person name="Tsui H.-C.T."/>
            <person name="Winkler M.E."/>
        </authorList>
    </citation>
    <scope>NUCLEOTIDE SEQUENCE</scope>
    <source>
        <strain evidence="4">KNB</strain>
    </source>
</reference>
<dbReference type="PANTHER" id="PTHR21340:SF0">
    <property type="entry name" value="BIS(5'-NUCLEOSYL)-TETRAPHOSPHATASE [ASYMMETRICAL]"/>
    <property type="match status" value="1"/>
</dbReference>
<comment type="cofactor">
    <cofactor evidence="1">
        <name>Mg(2+)</name>
        <dbReference type="ChEBI" id="CHEBI:18420"/>
    </cofactor>
</comment>
<evidence type="ECO:0000313" key="4">
    <source>
        <dbReference type="EMBL" id="SPS05229.1"/>
    </source>
</evidence>
<dbReference type="SUPFAM" id="SSF55811">
    <property type="entry name" value="Nudix"/>
    <property type="match status" value="1"/>
</dbReference>
<organism evidence="4">
    <name type="scientific">Candidatus Nitrotoga fabula</name>
    <dbReference type="NCBI Taxonomy" id="2182327"/>
    <lineage>
        <taxon>Bacteria</taxon>
        <taxon>Pseudomonadati</taxon>
        <taxon>Pseudomonadota</taxon>
        <taxon>Betaproteobacteria</taxon>
        <taxon>Nitrosomonadales</taxon>
        <taxon>Gallionellaceae</taxon>
        <taxon>Candidatus Nitrotoga</taxon>
    </lineage>
</organism>
<dbReference type="InterPro" id="IPR051325">
    <property type="entry name" value="Nudix_hydrolase_domain"/>
</dbReference>
<dbReference type="Gene3D" id="3.90.79.10">
    <property type="entry name" value="Nucleoside Triphosphate Pyrophosphohydrolase"/>
    <property type="match status" value="1"/>
</dbReference>
<dbReference type="InterPro" id="IPR020084">
    <property type="entry name" value="NUDIX_hydrolase_CS"/>
</dbReference>
<protein>
    <submittedName>
        <fullName evidence="4">Dinucleoside polyphosphate hydrolase</fullName>
    </submittedName>
</protein>
<dbReference type="EMBL" id="LS423452">
    <property type="protein sequence ID" value="SPS05229.1"/>
    <property type="molecule type" value="Genomic_DNA"/>
</dbReference>